<sequence>MNHRTNTSYFCLIRLTSDSEFFDSEWMGSVITALEQGHYTIWRQLSRTKSPLPKRSDLFRVDISSDILEPKHHDMVVKVLRARMLRNQKIARIVEAQHPGGGDSVVGAERPASGGFPLFCEIPWMGDPDDWSDVEEVEEVEDGVDGNVCRVVLCWNRSRCLQVLVTCSVNHPHYSPLVVFNTAILRKEF</sequence>
<accession>A0A2I2G1A1</accession>
<gene>
    <name evidence="1" type="ORF">P170DRAFT_427952</name>
</gene>
<organism evidence="1 2">
    <name type="scientific">Aspergillus steynii IBT 23096</name>
    <dbReference type="NCBI Taxonomy" id="1392250"/>
    <lineage>
        <taxon>Eukaryota</taxon>
        <taxon>Fungi</taxon>
        <taxon>Dikarya</taxon>
        <taxon>Ascomycota</taxon>
        <taxon>Pezizomycotina</taxon>
        <taxon>Eurotiomycetes</taxon>
        <taxon>Eurotiomycetidae</taxon>
        <taxon>Eurotiales</taxon>
        <taxon>Aspergillaceae</taxon>
        <taxon>Aspergillus</taxon>
        <taxon>Aspergillus subgen. Circumdati</taxon>
    </lineage>
</organism>
<dbReference type="RefSeq" id="XP_024701954.1">
    <property type="nucleotide sequence ID" value="XM_024847815.1"/>
</dbReference>
<proteinExistence type="predicted"/>
<dbReference type="AlphaFoldDB" id="A0A2I2G1A1"/>
<keyword evidence="2" id="KW-1185">Reference proteome</keyword>
<comment type="caution">
    <text evidence="1">The sequence shown here is derived from an EMBL/GenBank/DDBJ whole genome shotgun (WGS) entry which is preliminary data.</text>
</comment>
<dbReference type="VEuPathDB" id="FungiDB:P170DRAFT_427952"/>
<evidence type="ECO:0000313" key="1">
    <source>
        <dbReference type="EMBL" id="PLB46652.1"/>
    </source>
</evidence>
<reference evidence="1 2" key="1">
    <citation type="submission" date="2016-12" db="EMBL/GenBank/DDBJ databases">
        <title>The genomes of Aspergillus section Nigri reveals drivers in fungal speciation.</title>
        <authorList>
            <consortium name="DOE Joint Genome Institute"/>
            <person name="Vesth T.C."/>
            <person name="Nybo J."/>
            <person name="Theobald S."/>
            <person name="Brandl J."/>
            <person name="Frisvad J.C."/>
            <person name="Nielsen K.F."/>
            <person name="Lyhne E.K."/>
            <person name="Kogle M.E."/>
            <person name="Kuo A."/>
            <person name="Riley R."/>
            <person name="Clum A."/>
            <person name="Nolan M."/>
            <person name="Lipzen A."/>
            <person name="Salamov A."/>
            <person name="Henrissat B."/>
            <person name="Wiebenga A."/>
            <person name="De Vries R.P."/>
            <person name="Grigoriev I.V."/>
            <person name="Mortensen U.H."/>
            <person name="Andersen M.R."/>
            <person name="Baker S.E."/>
        </authorList>
    </citation>
    <scope>NUCLEOTIDE SEQUENCE [LARGE SCALE GENOMIC DNA]</scope>
    <source>
        <strain evidence="1 2">IBT 23096</strain>
    </source>
</reference>
<name>A0A2I2G1A1_9EURO</name>
<dbReference type="GeneID" id="36555514"/>
<dbReference type="Proteomes" id="UP000234275">
    <property type="component" value="Unassembled WGS sequence"/>
</dbReference>
<protein>
    <submittedName>
        <fullName evidence="1">Uncharacterized protein</fullName>
    </submittedName>
</protein>
<dbReference type="EMBL" id="MSFO01000006">
    <property type="protein sequence ID" value="PLB46652.1"/>
    <property type="molecule type" value="Genomic_DNA"/>
</dbReference>
<evidence type="ECO:0000313" key="2">
    <source>
        <dbReference type="Proteomes" id="UP000234275"/>
    </source>
</evidence>